<keyword evidence="5" id="KW-0812">Transmembrane</keyword>
<dbReference type="PROSITE" id="PS00122">
    <property type="entry name" value="CARBOXYLESTERASE_B_1"/>
    <property type="match status" value="1"/>
</dbReference>
<feature type="region of interest" description="Disordered" evidence="4">
    <location>
        <begin position="30"/>
        <end position="51"/>
    </location>
</feature>
<dbReference type="InterPro" id="IPR050309">
    <property type="entry name" value="Type-B_Carboxylest/Lipase"/>
</dbReference>
<evidence type="ECO:0000259" key="6">
    <source>
        <dbReference type="Pfam" id="PF00135"/>
    </source>
</evidence>
<dbReference type="Pfam" id="PF00135">
    <property type="entry name" value="COesterase"/>
    <property type="match status" value="1"/>
</dbReference>
<gene>
    <name evidence="7" type="ORF">Raf01_80500</name>
</gene>
<dbReference type="InterPro" id="IPR002018">
    <property type="entry name" value="CarbesteraseB"/>
</dbReference>
<dbReference type="RefSeq" id="WP_203923321.1">
    <property type="nucleotide sequence ID" value="NZ_BONZ01000086.1"/>
</dbReference>
<dbReference type="SUPFAM" id="SSF53474">
    <property type="entry name" value="alpha/beta-Hydrolases"/>
    <property type="match status" value="1"/>
</dbReference>
<accession>A0A8J3QZQ3</accession>
<comment type="similarity">
    <text evidence="1 3">Belongs to the type-B carboxylesterase/lipase family.</text>
</comment>
<evidence type="ECO:0000313" key="7">
    <source>
        <dbReference type="EMBL" id="GIH19878.1"/>
    </source>
</evidence>
<reference evidence="7" key="1">
    <citation type="submission" date="2021-01" db="EMBL/GenBank/DDBJ databases">
        <title>Whole genome shotgun sequence of Rugosimonospora africana NBRC 104875.</title>
        <authorList>
            <person name="Komaki H."/>
            <person name="Tamura T."/>
        </authorList>
    </citation>
    <scope>NUCLEOTIDE SEQUENCE</scope>
    <source>
        <strain evidence="7">NBRC 104875</strain>
    </source>
</reference>
<evidence type="ECO:0000256" key="4">
    <source>
        <dbReference type="SAM" id="MobiDB-lite"/>
    </source>
</evidence>
<dbReference type="InterPro" id="IPR019826">
    <property type="entry name" value="Carboxylesterase_B_AS"/>
</dbReference>
<dbReference type="InterPro" id="IPR029058">
    <property type="entry name" value="AB_hydrolase_fold"/>
</dbReference>
<proteinExistence type="inferred from homology"/>
<name>A0A8J3QZQ3_9ACTN</name>
<dbReference type="PANTHER" id="PTHR11559">
    <property type="entry name" value="CARBOXYLESTERASE"/>
    <property type="match status" value="1"/>
</dbReference>
<dbReference type="Proteomes" id="UP000642748">
    <property type="component" value="Unassembled WGS sequence"/>
</dbReference>
<keyword evidence="2 3" id="KW-0378">Hydrolase</keyword>
<feature type="transmembrane region" description="Helical" evidence="5">
    <location>
        <begin position="55"/>
        <end position="74"/>
    </location>
</feature>
<keyword evidence="5" id="KW-0472">Membrane</keyword>
<evidence type="ECO:0000256" key="3">
    <source>
        <dbReference type="RuleBase" id="RU361235"/>
    </source>
</evidence>
<keyword evidence="8" id="KW-1185">Reference proteome</keyword>
<feature type="region of interest" description="Disordered" evidence="4">
    <location>
        <begin position="124"/>
        <end position="149"/>
    </location>
</feature>
<protein>
    <recommendedName>
        <fullName evidence="3">Carboxylic ester hydrolase</fullName>
        <ecNumber evidence="3">3.1.1.-</ecNumber>
    </recommendedName>
</protein>
<feature type="compositionally biased region" description="Low complexity" evidence="4">
    <location>
        <begin position="32"/>
        <end position="45"/>
    </location>
</feature>
<keyword evidence="5" id="KW-1133">Transmembrane helix</keyword>
<evidence type="ECO:0000256" key="5">
    <source>
        <dbReference type="SAM" id="Phobius"/>
    </source>
</evidence>
<sequence>MTVAAFEDPVMSRGSGVHRFGVNGNGRRAVRSARSAGGPVTARGLSPRRARGRRARAAAGVALLAVVTIAATTISGSTAAAGADAGASAGVVHTRSGAVRGLAAGGVERFLGLPYAAPPVGALRWRSPQPAPTWSGTRDATRSGPPCAQGAALSEASEDCLYLDVTVPRQAPAPAPRPVMVWLHGGGFTQGAGGDYDPTRMASQGGAIVVTVDFRLGIFGFFGHPGLPGSGTFALQDQQAALRWVRDNISAFGGDPHNVTLFGQSGGSVATCAQLTSPPAAGLFQRVIMESGTCALDWPANSAALGDPAGSFFKPVAAIQQAGDSAAAAVDCQRDTDAAELACLRSLPTHALDDQFANFGVAATGTPVLPVDPETALRSGAFHRVPVLSGHTRDEHRLIAGILAAAGWWIAPDEYPALIEQSFGADAPAVLARYPLSRYDNDGALAWSAVFTDRMWSCTQIETENALARYVPTYTYEFADEHAQPFGDLPPDFPAGASHASEVPYLFDVAGRPPITGDGYTDQQRGLAASMIGYWTTFARTGNPSGRGAAWPATRPAHAEQPARRLAPGPGGVAPVDGYAEHQCAFWQTML</sequence>
<dbReference type="GO" id="GO:0016787">
    <property type="term" value="F:hydrolase activity"/>
    <property type="evidence" value="ECO:0007669"/>
    <property type="project" value="UniProtKB-KW"/>
</dbReference>
<dbReference type="Gene3D" id="3.40.50.1820">
    <property type="entry name" value="alpha/beta hydrolase"/>
    <property type="match status" value="1"/>
</dbReference>
<feature type="region of interest" description="Disordered" evidence="4">
    <location>
        <begin position="545"/>
        <end position="567"/>
    </location>
</feature>
<comment type="caution">
    <text evidence="7">The sequence shown here is derived from an EMBL/GenBank/DDBJ whole genome shotgun (WGS) entry which is preliminary data.</text>
</comment>
<feature type="domain" description="Carboxylesterase type B" evidence="6">
    <location>
        <begin position="90"/>
        <end position="587"/>
    </location>
</feature>
<dbReference type="EMBL" id="BONZ01000086">
    <property type="protein sequence ID" value="GIH19878.1"/>
    <property type="molecule type" value="Genomic_DNA"/>
</dbReference>
<dbReference type="AlphaFoldDB" id="A0A8J3QZQ3"/>
<evidence type="ECO:0000256" key="2">
    <source>
        <dbReference type="ARBA" id="ARBA00022801"/>
    </source>
</evidence>
<evidence type="ECO:0000313" key="8">
    <source>
        <dbReference type="Proteomes" id="UP000642748"/>
    </source>
</evidence>
<evidence type="ECO:0000256" key="1">
    <source>
        <dbReference type="ARBA" id="ARBA00005964"/>
    </source>
</evidence>
<dbReference type="EC" id="3.1.1.-" evidence="3"/>
<organism evidence="7 8">
    <name type="scientific">Rugosimonospora africana</name>
    <dbReference type="NCBI Taxonomy" id="556532"/>
    <lineage>
        <taxon>Bacteria</taxon>
        <taxon>Bacillati</taxon>
        <taxon>Actinomycetota</taxon>
        <taxon>Actinomycetes</taxon>
        <taxon>Micromonosporales</taxon>
        <taxon>Micromonosporaceae</taxon>
        <taxon>Rugosimonospora</taxon>
    </lineage>
</organism>